<gene>
    <name evidence="2" type="ORF">RR48_14163</name>
</gene>
<evidence type="ECO:0000313" key="2">
    <source>
        <dbReference type="EMBL" id="KPJ06424.1"/>
    </source>
</evidence>
<organism evidence="2 3">
    <name type="scientific">Papilio machaon</name>
    <name type="common">Old World swallowtail butterfly</name>
    <dbReference type="NCBI Taxonomy" id="76193"/>
    <lineage>
        <taxon>Eukaryota</taxon>
        <taxon>Metazoa</taxon>
        <taxon>Ecdysozoa</taxon>
        <taxon>Arthropoda</taxon>
        <taxon>Hexapoda</taxon>
        <taxon>Insecta</taxon>
        <taxon>Pterygota</taxon>
        <taxon>Neoptera</taxon>
        <taxon>Endopterygota</taxon>
        <taxon>Lepidoptera</taxon>
        <taxon>Glossata</taxon>
        <taxon>Ditrysia</taxon>
        <taxon>Papilionoidea</taxon>
        <taxon>Papilionidae</taxon>
        <taxon>Papilioninae</taxon>
        <taxon>Papilio</taxon>
    </lineage>
</organism>
<accession>A0A194QM30</accession>
<evidence type="ECO:0000313" key="3">
    <source>
        <dbReference type="Proteomes" id="UP000053240"/>
    </source>
</evidence>
<evidence type="ECO:0000256" key="1">
    <source>
        <dbReference type="SAM" id="MobiDB-lite"/>
    </source>
</evidence>
<keyword evidence="3" id="KW-1185">Reference proteome</keyword>
<name>A0A194QM30_PAPMA</name>
<dbReference type="AlphaFoldDB" id="A0A194QM30"/>
<dbReference type="EMBL" id="KQ461196">
    <property type="protein sequence ID" value="KPJ06424.1"/>
    <property type="molecule type" value="Genomic_DNA"/>
</dbReference>
<protein>
    <submittedName>
        <fullName evidence="2">Uncharacterized protein</fullName>
    </submittedName>
</protein>
<proteinExistence type="predicted"/>
<dbReference type="InParanoid" id="A0A194QM30"/>
<feature type="region of interest" description="Disordered" evidence="1">
    <location>
        <begin position="1"/>
        <end position="52"/>
    </location>
</feature>
<reference evidence="2 3" key="1">
    <citation type="journal article" date="2015" name="Nat. Commun.">
        <title>Outbred genome sequencing and CRISPR/Cas9 gene editing in butterflies.</title>
        <authorList>
            <person name="Li X."/>
            <person name="Fan D."/>
            <person name="Zhang W."/>
            <person name="Liu G."/>
            <person name="Zhang L."/>
            <person name="Zhao L."/>
            <person name="Fang X."/>
            <person name="Chen L."/>
            <person name="Dong Y."/>
            <person name="Chen Y."/>
            <person name="Ding Y."/>
            <person name="Zhao R."/>
            <person name="Feng M."/>
            <person name="Zhu Y."/>
            <person name="Feng Y."/>
            <person name="Jiang X."/>
            <person name="Zhu D."/>
            <person name="Xiang H."/>
            <person name="Feng X."/>
            <person name="Li S."/>
            <person name="Wang J."/>
            <person name="Zhang G."/>
            <person name="Kronforst M.R."/>
            <person name="Wang W."/>
        </authorList>
    </citation>
    <scope>NUCLEOTIDE SEQUENCE [LARGE SCALE GENOMIC DNA]</scope>
    <source>
        <strain evidence="2">Ya'a_city_454_Pm</strain>
        <tissue evidence="2">Whole body</tissue>
    </source>
</reference>
<sequence length="102" mass="10566">MSSIEHGIHKITQQHKSGGTLAKAGAPVPSGRSATVHGSANRAPYPDEIDSAKTRAPPIVSISVRGRVALISLKLRSVAISAPTRCALLPPRAVATAERLAN</sequence>
<dbReference type="Proteomes" id="UP000053240">
    <property type="component" value="Unassembled WGS sequence"/>
</dbReference>